<proteinExistence type="predicted"/>
<evidence type="ECO:0000313" key="4">
    <source>
        <dbReference type="Proteomes" id="UP000053424"/>
    </source>
</evidence>
<organism evidence="3 4">
    <name type="scientific">Hebeloma cylindrosporum</name>
    <dbReference type="NCBI Taxonomy" id="76867"/>
    <lineage>
        <taxon>Eukaryota</taxon>
        <taxon>Fungi</taxon>
        <taxon>Dikarya</taxon>
        <taxon>Basidiomycota</taxon>
        <taxon>Agaricomycotina</taxon>
        <taxon>Agaricomycetes</taxon>
        <taxon>Agaricomycetidae</taxon>
        <taxon>Agaricales</taxon>
        <taxon>Agaricineae</taxon>
        <taxon>Hymenogastraceae</taxon>
        <taxon>Hebeloma</taxon>
    </lineage>
</organism>
<reference evidence="3 4" key="1">
    <citation type="submission" date="2014-04" db="EMBL/GenBank/DDBJ databases">
        <authorList>
            <consortium name="DOE Joint Genome Institute"/>
            <person name="Kuo A."/>
            <person name="Gay G."/>
            <person name="Dore J."/>
            <person name="Kohler A."/>
            <person name="Nagy L.G."/>
            <person name="Floudas D."/>
            <person name="Copeland A."/>
            <person name="Barry K.W."/>
            <person name="Cichocki N."/>
            <person name="Veneault-Fourrey C."/>
            <person name="LaButti K."/>
            <person name="Lindquist E.A."/>
            <person name="Lipzen A."/>
            <person name="Lundell T."/>
            <person name="Morin E."/>
            <person name="Murat C."/>
            <person name="Sun H."/>
            <person name="Tunlid A."/>
            <person name="Henrissat B."/>
            <person name="Grigoriev I.V."/>
            <person name="Hibbett D.S."/>
            <person name="Martin F."/>
            <person name="Nordberg H.P."/>
            <person name="Cantor M.N."/>
            <person name="Hua S.X."/>
        </authorList>
    </citation>
    <scope>NUCLEOTIDE SEQUENCE [LARGE SCALE GENOMIC DNA]</scope>
    <source>
        <strain evidence="4">h7</strain>
    </source>
</reference>
<sequence length="1044" mass="112447">MLQPTRQPKGPRHISAASLDTNASGIAESTISLGLSRFPSPPSSIPSTPRRSNFDTPSPSRSSCNTTSSTSIAPLRKVTKHEHPTPSATCPANAAPSTTPNFSDAHVKEQPHPSTSSHMSPYNWHGGASSIDVDATEDRLLPTSFITSLLQENKDHRRANRTSYASTALTGISEMTYPPLMNHSVSGNIISARYSSARVAPHRPQDSLPPPSSFPQPSNLSNPSKRVSGDSETLHSIQGHPSIIRTASISRTPVPGTSVVGITSATLRNISPSGLATSTHDYDSDTLRDMEKAYQRKLFTTHESDDELLANYKSFDPDYSPALPSTAGTQRRFLRDSARPDPNSRNSMHSNKSAAPSLFSRISGISSIRRVFTWRKVKPLPPVPIIPNIPISVEAAHRKEEELTPLPDLVNRAGVLHDLLDRDQHPHRSFISQPGFLERSAPYDGYEHQRRKVVFLGYPGPTPPRVLPSNGHPIISTNLVPRKNKRLCIMISIFIIAALAALGAGVGATVGKNKGGKFNCPANFTGASCNLDASCVCTSSTQCNGLAQSIVDLLPIVNREFNMNFTSPSAYSSIWMMQGSTTGSNCASQALVLDVGNGINETSYPNRTQWVQAALLWNALQTQDIDSSQKMQKFVQSLPWKTLGDADGPVDGDPAFVTTISGFSYNFASQILSQPPASFITLGQPANAQIARVSSGAQVTLDRMYSFALASATQRQIALKKYWTSVLAQRGEDLNLFKTALSVSPILLPFNATSRAIRNLYGSTPSSPFPPPLACLPGLSTTVLRQVNSVESTVFGLTPTTGATQFDPSCFRERPVYGVLDVLHLRLPFLDSRTGVVRQAAVLARDAASRVILHTGELWSTMFNGTGATNITTSQLDQRQYGTLSLSDHVILQYLSSFPDIGTANALIRFVLDSATRIPVPPEKTSALFQSLPSLPILEVAVFGDVLPLDLTSTIAPFASPSGALFFGSEDGSALRNWTINVIGGSIVWTENATSPLAVRDKSLGDTTITQTWNAIALAITHNVPGIGLPNITATFQGTRDFSP</sequence>
<accession>A0A0C3CVF6</accession>
<evidence type="ECO:0000256" key="1">
    <source>
        <dbReference type="SAM" id="MobiDB-lite"/>
    </source>
</evidence>
<dbReference type="AlphaFoldDB" id="A0A0C3CVF6"/>
<keyword evidence="2" id="KW-1133">Transmembrane helix</keyword>
<feature type="region of interest" description="Disordered" evidence="1">
    <location>
        <begin position="319"/>
        <end position="354"/>
    </location>
</feature>
<feature type="compositionally biased region" description="Low complexity" evidence="1">
    <location>
        <begin position="45"/>
        <end position="71"/>
    </location>
</feature>
<dbReference type="Proteomes" id="UP000053424">
    <property type="component" value="Unassembled WGS sequence"/>
</dbReference>
<dbReference type="OrthoDB" id="5595612at2759"/>
<gene>
    <name evidence="3" type="ORF">M413DRAFT_16124</name>
</gene>
<feature type="compositionally biased region" description="Polar residues" evidence="1">
    <location>
        <begin position="86"/>
        <end position="102"/>
    </location>
</feature>
<reference evidence="4" key="2">
    <citation type="submission" date="2015-01" db="EMBL/GenBank/DDBJ databases">
        <title>Evolutionary Origins and Diversification of the Mycorrhizal Mutualists.</title>
        <authorList>
            <consortium name="DOE Joint Genome Institute"/>
            <consortium name="Mycorrhizal Genomics Consortium"/>
            <person name="Kohler A."/>
            <person name="Kuo A."/>
            <person name="Nagy L.G."/>
            <person name="Floudas D."/>
            <person name="Copeland A."/>
            <person name="Barry K.W."/>
            <person name="Cichocki N."/>
            <person name="Veneault-Fourrey C."/>
            <person name="LaButti K."/>
            <person name="Lindquist E.A."/>
            <person name="Lipzen A."/>
            <person name="Lundell T."/>
            <person name="Morin E."/>
            <person name="Murat C."/>
            <person name="Riley R."/>
            <person name="Ohm R."/>
            <person name="Sun H."/>
            <person name="Tunlid A."/>
            <person name="Henrissat B."/>
            <person name="Grigoriev I.V."/>
            <person name="Hibbett D.S."/>
            <person name="Martin F."/>
        </authorList>
    </citation>
    <scope>NUCLEOTIDE SEQUENCE [LARGE SCALE GENOMIC DNA]</scope>
    <source>
        <strain evidence="4">h7</strain>
    </source>
</reference>
<feature type="compositionally biased region" description="Polar residues" evidence="1">
    <location>
        <begin position="18"/>
        <end position="33"/>
    </location>
</feature>
<keyword evidence="2" id="KW-0812">Transmembrane</keyword>
<feature type="region of interest" description="Disordered" evidence="1">
    <location>
        <begin position="1"/>
        <end position="123"/>
    </location>
</feature>
<keyword evidence="2" id="KW-0472">Membrane</keyword>
<feature type="region of interest" description="Disordered" evidence="1">
    <location>
        <begin position="197"/>
        <end position="235"/>
    </location>
</feature>
<feature type="compositionally biased region" description="Polar residues" evidence="1">
    <location>
        <begin position="343"/>
        <end position="354"/>
    </location>
</feature>
<dbReference type="STRING" id="686832.A0A0C3CVF6"/>
<keyword evidence="4" id="KW-1185">Reference proteome</keyword>
<protein>
    <submittedName>
        <fullName evidence="3">Uncharacterized protein</fullName>
    </submittedName>
</protein>
<evidence type="ECO:0000256" key="2">
    <source>
        <dbReference type="SAM" id="Phobius"/>
    </source>
</evidence>
<dbReference type="EMBL" id="KN831769">
    <property type="protein sequence ID" value="KIM48094.1"/>
    <property type="molecule type" value="Genomic_DNA"/>
</dbReference>
<evidence type="ECO:0000313" key="3">
    <source>
        <dbReference type="EMBL" id="KIM48094.1"/>
    </source>
</evidence>
<dbReference type="HOGENOM" id="CLU_290699_0_0_1"/>
<feature type="compositionally biased region" description="Low complexity" evidence="1">
    <location>
        <begin position="215"/>
        <end position="224"/>
    </location>
</feature>
<feature type="transmembrane region" description="Helical" evidence="2">
    <location>
        <begin position="487"/>
        <end position="510"/>
    </location>
</feature>
<name>A0A0C3CVF6_HEBCY</name>